<dbReference type="AlphaFoldDB" id="A0A3B3BQ24"/>
<dbReference type="Pfam" id="PF12796">
    <property type="entry name" value="Ank_2"/>
    <property type="match status" value="1"/>
</dbReference>
<evidence type="ECO:0000313" key="4">
    <source>
        <dbReference type="Proteomes" id="UP000261560"/>
    </source>
</evidence>
<feature type="region of interest" description="Disordered" evidence="2">
    <location>
        <begin position="479"/>
        <end position="505"/>
    </location>
</feature>
<organism evidence="3 4">
    <name type="scientific">Oryzias melastigma</name>
    <name type="common">Marine medaka</name>
    <dbReference type="NCBI Taxonomy" id="30732"/>
    <lineage>
        <taxon>Eukaryota</taxon>
        <taxon>Metazoa</taxon>
        <taxon>Chordata</taxon>
        <taxon>Craniata</taxon>
        <taxon>Vertebrata</taxon>
        <taxon>Euteleostomi</taxon>
        <taxon>Actinopterygii</taxon>
        <taxon>Neopterygii</taxon>
        <taxon>Teleostei</taxon>
        <taxon>Neoteleostei</taxon>
        <taxon>Acanthomorphata</taxon>
        <taxon>Ovalentaria</taxon>
        <taxon>Atherinomorphae</taxon>
        <taxon>Beloniformes</taxon>
        <taxon>Adrianichthyidae</taxon>
        <taxon>Oryziinae</taxon>
        <taxon>Oryzias</taxon>
    </lineage>
</organism>
<feature type="region of interest" description="Disordered" evidence="2">
    <location>
        <begin position="250"/>
        <end position="270"/>
    </location>
</feature>
<evidence type="ECO:0000313" key="3">
    <source>
        <dbReference type="Ensembl" id="ENSOMEP00000007570.1"/>
    </source>
</evidence>
<dbReference type="Pfam" id="PF13287">
    <property type="entry name" value="Fn3_assoc"/>
    <property type="match status" value="1"/>
</dbReference>
<dbReference type="PROSITE" id="PS50088">
    <property type="entry name" value="ANK_REPEAT"/>
    <property type="match status" value="1"/>
</dbReference>
<dbReference type="InterPro" id="IPR002110">
    <property type="entry name" value="Ankyrin_rpt"/>
</dbReference>
<dbReference type="InterPro" id="IPR026876">
    <property type="entry name" value="Fn3_assoc_repeat"/>
</dbReference>
<dbReference type="PROSITE" id="PS50297">
    <property type="entry name" value="ANK_REP_REGION"/>
    <property type="match status" value="1"/>
</dbReference>
<dbReference type="PANTHER" id="PTHR16058">
    <property type="entry name" value="DOUBLE ZINC RIBBON AND ANKYRIN REPEAT-CONTAINING PROTEIN 1"/>
    <property type="match status" value="1"/>
</dbReference>
<dbReference type="SUPFAM" id="SSF48403">
    <property type="entry name" value="Ankyrin repeat"/>
    <property type="match status" value="1"/>
</dbReference>
<evidence type="ECO:0000256" key="1">
    <source>
        <dbReference type="PROSITE-ProRule" id="PRU00023"/>
    </source>
</evidence>
<dbReference type="PANTHER" id="PTHR16058:SF4">
    <property type="entry name" value="DOUBLE ZINC RIBBON AND ANKYRIN REPEAT-CONTAINING PROTEIN 1"/>
    <property type="match status" value="1"/>
</dbReference>
<protein>
    <submittedName>
        <fullName evidence="3">Double zinc ribbon and ankyrin repeat domains 1</fullName>
    </submittedName>
</protein>
<proteinExistence type="predicted"/>
<keyword evidence="1" id="KW-0040">ANK repeat</keyword>
<reference evidence="3" key="1">
    <citation type="submission" date="2025-08" db="UniProtKB">
        <authorList>
            <consortium name="Ensembl"/>
        </authorList>
    </citation>
    <scope>IDENTIFICATION</scope>
</reference>
<dbReference type="InterPro" id="IPR036770">
    <property type="entry name" value="Ankyrin_rpt-contain_sf"/>
</dbReference>
<feature type="region of interest" description="Disordered" evidence="2">
    <location>
        <begin position="202"/>
        <end position="231"/>
    </location>
</feature>
<evidence type="ECO:0000256" key="2">
    <source>
        <dbReference type="SAM" id="MobiDB-lite"/>
    </source>
</evidence>
<sequence length="505" mass="53355">MAAGVVSAPLIIPIIHLKTSRGKTRIDTRTPVSMQSDTAGALIFFTLDGSKPLDGRGGSAGSSRKYSKPILLPSGRVHVKAVAVTSDSRQSSVVTKVFVVDPAEDGDLICLLEPVPRRKLQVIHNQLQVCSQGLTCSHLFSPVLTCTHLFSPVLTYINIQAAGVLTGSAPLSTCRCAQCLWFGPSDPMARFCAHCGAPSPAPPGQTLPPKATPSSDPAPSLKVTQPTADKSTQTVGLHYPSFLELQRRLQTKAQQGPRDPQPPLTAVSPGRGFWRKQLDHVCGHLRSYAQNNPPFRALLGEPRFGRVRSSLVSSWGFVRVLNQEIPQNLKKMFLSGPLWSSSGLDPQSKRARVPPQSQSSGGGHIQDGAGSENVPDSQLGLLKELGPGGGRISTVQRLLDQGADPSRCGSDGRHLLAVAVMNGHPDVLPVLLQRGADADQQSGPCKASVRRRNAVGQTPYDVAASSGCGDMVSLLAAGTGPGSPGRSRLSTDGYQPLGRGQGFSV</sequence>
<dbReference type="InterPro" id="IPR052481">
    <property type="entry name" value="DZAN1"/>
</dbReference>
<name>A0A3B3BQ24_ORYME</name>
<dbReference type="Gene3D" id="1.25.40.20">
    <property type="entry name" value="Ankyrin repeat-containing domain"/>
    <property type="match status" value="1"/>
</dbReference>
<feature type="repeat" description="ANK" evidence="1">
    <location>
        <begin position="411"/>
        <end position="443"/>
    </location>
</feature>
<dbReference type="Proteomes" id="UP000261560">
    <property type="component" value="Unplaced"/>
</dbReference>
<keyword evidence="4" id="KW-1185">Reference proteome</keyword>
<dbReference type="GeneTree" id="ENSGT00390000000549"/>
<accession>A0A3B3BQ24</accession>
<feature type="compositionally biased region" description="Polar residues" evidence="2">
    <location>
        <begin position="212"/>
        <end position="231"/>
    </location>
</feature>
<dbReference type="PaxDb" id="30732-ENSOMEP00000007570"/>
<dbReference type="OMA" id="WIPPAYP"/>
<reference evidence="3" key="2">
    <citation type="submission" date="2025-09" db="UniProtKB">
        <authorList>
            <consortium name="Ensembl"/>
        </authorList>
    </citation>
    <scope>IDENTIFICATION</scope>
</reference>
<dbReference type="Ensembl" id="ENSOMET00000003896.1">
    <property type="protein sequence ID" value="ENSOMEP00000007570.1"/>
    <property type="gene ID" value="ENSOMEG00000008678.1"/>
</dbReference>
<feature type="region of interest" description="Disordered" evidence="2">
    <location>
        <begin position="343"/>
        <end position="386"/>
    </location>
</feature>